<dbReference type="EMBL" id="DWYA01000033">
    <property type="protein sequence ID" value="HJB39405.1"/>
    <property type="molecule type" value="Genomic_DNA"/>
</dbReference>
<organism evidence="1 2">
    <name type="scientific">Candidatus Ruthenibacterium avium</name>
    <dbReference type="NCBI Taxonomy" id="2838751"/>
    <lineage>
        <taxon>Bacteria</taxon>
        <taxon>Bacillati</taxon>
        <taxon>Bacillota</taxon>
        <taxon>Clostridia</taxon>
        <taxon>Eubacteriales</taxon>
        <taxon>Oscillospiraceae</taxon>
        <taxon>Ruthenibacterium</taxon>
    </lineage>
</organism>
<comment type="caution">
    <text evidence="1">The sequence shown here is derived from an EMBL/GenBank/DDBJ whole genome shotgun (WGS) entry which is preliminary data.</text>
</comment>
<accession>A0A9D2M0V6</accession>
<evidence type="ECO:0000313" key="1">
    <source>
        <dbReference type="EMBL" id="HJB39405.1"/>
    </source>
</evidence>
<gene>
    <name evidence="1" type="ORF">H9943_03300</name>
</gene>
<dbReference type="Proteomes" id="UP000824209">
    <property type="component" value="Unassembled WGS sequence"/>
</dbReference>
<evidence type="ECO:0008006" key="3">
    <source>
        <dbReference type="Google" id="ProtNLM"/>
    </source>
</evidence>
<reference evidence="1" key="1">
    <citation type="journal article" date="2021" name="PeerJ">
        <title>Extensive microbial diversity within the chicken gut microbiome revealed by metagenomics and culture.</title>
        <authorList>
            <person name="Gilroy R."/>
            <person name="Ravi A."/>
            <person name="Getino M."/>
            <person name="Pursley I."/>
            <person name="Horton D.L."/>
            <person name="Alikhan N.F."/>
            <person name="Baker D."/>
            <person name="Gharbi K."/>
            <person name="Hall N."/>
            <person name="Watson M."/>
            <person name="Adriaenssens E.M."/>
            <person name="Foster-Nyarko E."/>
            <person name="Jarju S."/>
            <person name="Secka A."/>
            <person name="Antonio M."/>
            <person name="Oren A."/>
            <person name="Chaudhuri R.R."/>
            <person name="La Ragione R."/>
            <person name="Hildebrand F."/>
            <person name="Pallen M.J."/>
        </authorList>
    </citation>
    <scope>NUCLEOTIDE SEQUENCE</scope>
    <source>
        <strain evidence="1">ChiBcec8-14828</strain>
    </source>
</reference>
<dbReference type="Gene3D" id="3.40.50.300">
    <property type="entry name" value="P-loop containing nucleotide triphosphate hydrolases"/>
    <property type="match status" value="1"/>
</dbReference>
<dbReference type="AlphaFoldDB" id="A0A9D2M0V6"/>
<reference evidence="1" key="2">
    <citation type="submission" date="2021-04" db="EMBL/GenBank/DDBJ databases">
        <authorList>
            <person name="Gilroy R."/>
        </authorList>
    </citation>
    <scope>NUCLEOTIDE SEQUENCE</scope>
    <source>
        <strain evidence="1">ChiBcec8-14828</strain>
    </source>
</reference>
<sequence>MKHAVYQELSQTFTSLKVQLLKAEPIDCIKLCYQRAFGAAHFCGTPQEALDALQKECSGLCAKEGHLLTPIGGDAVRISLRAALFWQIPLPFLARFFCLCAAHAPQDAAWFSDALDALEPLCADGVLPFAPEDMRKACRDYRAQGCPPVSHSETLRAAYDPHYRVLSGKPARLLFLALRIAQKLEQAAPGTRVAVALDGFAGAGKTTAAALLSELFDGAPMVAMDDFFLPPSLRKPQRFAQPGGNVHYERFADEVSPHLHSAAPFSYRRFDCSQMDYGDTRNIAAGPLVIVEGSYALHPFMRTSYDVTAFFDIEPAEQQRRILKRNGAAMLARFLSEWIPLEHAYESAFQARRHADFLFPAGSHRPLDSEAEPC</sequence>
<dbReference type="SUPFAM" id="SSF52540">
    <property type="entry name" value="P-loop containing nucleoside triphosphate hydrolases"/>
    <property type="match status" value="1"/>
</dbReference>
<dbReference type="InterPro" id="IPR027417">
    <property type="entry name" value="P-loop_NTPase"/>
</dbReference>
<protein>
    <recommendedName>
        <fullName evidence="3">Uridine kinase</fullName>
    </recommendedName>
</protein>
<proteinExistence type="predicted"/>
<evidence type="ECO:0000313" key="2">
    <source>
        <dbReference type="Proteomes" id="UP000824209"/>
    </source>
</evidence>
<name>A0A9D2M0V6_9FIRM</name>